<dbReference type="PROSITE" id="PS50110">
    <property type="entry name" value="RESPONSE_REGULATORY"/>
    <property type="match status" value="1"/>
</dbReference>
<dbReference type="NCBIfam" id="TIGR00229">
    <property type="entry name" value="sensory_box"/>
    <property type="match status" value="1"/>
</dbReference>
<keyword evidence="11" id="KW-1185">Reference proteome</keyword>
<comment type="cofactor">
    <cofactor evidence="1">
        <name>Mg(2+)</name>
        <dbReference type="ChEBI" id="CHEBI:18420"/>
    </cofactor>
</comment>
<keyword evidence="3 5" id="KW-0597">Phosphoprotein</keyword>
<evidence type="ECO:0000256" key="1">
    <source>
        <dbReference type="ARBA" id="ARBA00001946"/>
    </source>
</evidence>
<dbReference type="Pfam" id="PF00072">
    <property type="entry name" value="Response_reg"/>
    <property type="match status" value="1"/>
</dbReference>
<dbReference type="SUPFAM" id="SSF52172">
    <property type="entry name" value="CheY-like"/>
    <property type="match status" value="1"/>
</dbReference>
<sequence length="432" mass="50343">MATSNQTNTNFSVEDSILKRSTLLYLEDDETIGQETFSIFEKVFGKVYFGKDGQEGIDLYNNHKNEIDIILTDINMPNMNGLEFMSEVRKLDFEIPVLIITAFNDVNILTRAIKLNVADYIVKPMQLNSTLKILNKILTNRHNQKLVLKQQNELQIYKEILDRENLVSETDLKGYITYANDIFCKVSGYTKEELIGANHNIVRHPDVSPKVYEQMWQTIQNGNIWKGKIKNKAKDGSAYYVKATVFPVLDEDGNIEKYMASRFVVTEDEEEKHKLKKFIMKQKSDQIKHEKQLKEEFDDAVHFAKMQKDEQVAKFIHELNEQIKSLRTKNADNKGRIISLENKLKEALDKNDDLQKGYQIRIEKLHKTSVLAVENYQKIKKRSDIISEKYEKAQEGIKTFQGYIDEYREKIKNLEDVIAAYEDKFGQLGRLK</sequence>
<feature type="coiled-coil region" evidence="6">
    <location>
        <begin position="316"/>
        <end position="357"/>
    </location>
</feature>
<dbReference type="Gene3D" id="3.30.450.20">
    <property type="entry name" value="PAS domain"/>
    <property type="match status" value="1"/>
</dbReference>
<evidence type="ECO:0000256" key="4">
    <source>
        <dbReference type="ARBA" id="ARBA00022779"/>
    </source>
</evidence>
<feature type="domain" description="Response regulatory" evidence="7">
    <location>
        <begin position="22"/>
        <end position="138"/>
    </location>
</feature>
<evidence type="ECO:0000259" key="8">
    <source>
        <dbReference type="PROSITE" id="PS50112"/>
    </source>
</evidence>
<keyword evidence="6" id="KW-0175">Coiled coil</keyword>
<dbReference type="GO" id="GO:0006935">
    <property type="term" value="P:chemotaxis"/>
    <property type="evidence" value="ECO:0007669"/>
    <property type="project" value="UniProtKB-KW"/>
</dbReference>
<organism evidence="10 11">
    <name type="scientific">Arcobacter arenosus</name>
    <dbReference type="NCBI Taxonomy" id="2576037"/>
    <lineage>
        <taxon>Bacteria</taxon>
        <taxon>Pseudomonadati</taxon>
        <taxon>Campylobacterota</taxon>
        <taxon>Epsilonproteobacteria</taxon>
        <taxon>Campylobacterales</taxon>
        <taxon>Arcobacteraceae</taxon>
        <taxon>Arcobacter</taxon>
    </lineage>
</organism>
<dbReference type="InterPro" id="IPR011006">
    <property type="entry name" value="CheY-like_superfamily"/>
</dbReference>
<dbReference type="InterPro" id="IPR001789">
    <property type="entry name" value="Sig_transdc_resp-reg_receiver"/>
</dbReference>
<dbReference type="PANTHER" id="PTHR44591">
    <property type="entry name" value="STRESS RESPONSE REGULATOR PROTEIN 1"/>
    <property type="match status" value="1"/>
</dbReference>
<keyword evidence="2" id="KW-0145">Chemotaxis</keyword>
<evidence type="ECO:0000256" key="6">
    <source>
        <dbReference type="SAM" id="Coils"/>
    </source>
</evidence>
<keyword evidence="4" id="KW-0283">Flagellar rotation</keyword>
<dbReference type="PROSITE" id="PS50113">
    <property type="entry name" value="PAC"/>
    <property type="match status" value="1"/>
</dbReference>
<dbReference type="CDD" id="cd00130">
    <property type="entry name" value="PAS"/>
    <property type="match status" value="1"/>
</dbReference>
<evidence type="ECO:0000259" key="9">
    <source>
        <dbReference type="PROSITE" id="PS50113"/>
    </source>
</evidence>
<feature type="modified residue" description="4-aspartylphosphate" evidence="5">
    <location>
        <position position="73"/>
    </location>
</feature>
<feature type="domain" description="PAS" evidence="8">
    <location>
        <begin position="171"/>
        <end position="222"/>
    </location>
</feature>
<dbReference type="CDD" id="cd00156">
    <property type="entry name" value="REC"/>
    <property type="match status" value="1"/>
</dbReference>
<evidence type="ECO:0000259" key="7">
    <source>
        <dbReference type="PROSITE" id="PS50110"/>
    </source>
</evidence>
<protein>
    <submittedName>
        <fullName evidence="10">Response regulator</fullName>
    </submittedName>
</protein>
<name>A0A5R8XXA6_9BACT</name>
<accession>A0A5R8XXA6</accession>
<dbReference type="RefSeq" id="WP_138153643.1">
    <property type="nucleotide sequence ID" value="NZ_VANU01000007.1"/>
</dbReference>
<dbReference type="InterPro" id="IPR035965">
    <property type="entry name" value="PAS-like_dom_sf"/>
</dbReference>
<feature type="domain" description="PAC" evidence="9">
    <location>
        <begin position="223"/>
        <end position="277"/>
    </location>
</feature>
<evidence type="ECO:0000313" key="11">
    <source>
        <dbReference type="Proteomes" id="UP000308901"/>
    </source>
</evidence>
<dbReference type="GO" id="GO:0000160">
    <property type="term" value="P:phosphorelay signal transduction system"/>
    <property type="evidence" value="ECO:0007669"/>
    <property type="project" value="InterPro"/>
</dbReference>
<dbReference type="PANTHER" id="PTHR44591:SF3">
    <property type="entry name" value="RESPONSE REGULATORY DOMAIN-CONTAINING PROTEIN"/>
    <property type="match status" value="1"/>
</dbReference>
<dbReference type="AlphaFoldDB" id="A0A5R8XXA6"/>
<dbReference type="InterPro" id="IPR000014">
    <property type="entry name" value="PAS"/>
</dbReference>
<evidence type="ECO:0000256" key="3">
    <source>
        <dbReference type="ARBA" id="ARBA00022553"/>
    </source>
</evidence>
<dbReference type="InterPro" id="IPR000700">
    <property type="entry name" value="PAS-assoc_C"/>
</dbReference>
<dbReference type="GO" id="GO:0097588">
    <property type="term" value="P:archaeal or bacterial-type flagellum-dependent cell motility"/>
    <property type="evidence" value="ECO:0007669"/>
    <property type="project" value="UniProtKB-KW"/>
</dbReference>
<evidence type="ECO:0000256" key="2">
    <source>
        <dbReference type="ARBA" id="ARBA00022500"/>
    </source>
</evidence>
<dbReference type="PROSITE" id="PS50112">
    <property type="entry name" value="PAS"/>
    <property type="match status" value="1"/>
</dbReference>
<dbReference type="Proteomes" id="UP000308901">
    <property type="component" value="Unassembled WGS sequence"/>
</dbReference>
<dbReference type="InterPro" id="IPR013655">
    <property type="entry name" value="PAS_fold_3"/>
</dbReference>
<gene>
    <name evidence="10" type="ORF">FDK22_14160</name>
</gene>
<proteinExistence type="predicted"/>
<dbReference type="SMART" id="SM00448">
    <property type="entry name" value="REC"/>
    <property type="match status" value="1"/>
</dbReference>
<dbReference type="InterPro" id="IPR050595">
    <property type="entry name" value="Bact_response_regulator"/>
</dbReference>
<dbReference type="OrthoDB" id="5365249at2"/>
<dbReference type="EMBL" id="VANU01000007">
    <property type="protein sequence ID" value="TLP35797.1"/>
    <property type="molecule type" value="Genomic_DNA"/>
</dbReference>
<evidence type="ECO:0000313" key="10">
    <source>
        <dbReference type="EMBL" id="TLP35797.1"/>
    </source>
</evidence>
<evidence type="ECO:0000256" key="5">
    <source>
        <dbReference type="PROSITE-ProRule" id="PRU00169"/>
    </source>
</evidence>
<feature type="coiled-coil region" evidence="6">
    <location>
        <begin position="397"/>
        <end position="424"/>
    </location>
</feature>
<dbReference type="SUPFAM" id="SSF55785">
    <property type="entry name" value="PYP-like sensor domain (PAS domain)"/>
    <property type="match status" value="1"/>
</dbReference>
<comment type="caution">
    <text evidence="10">The sequence shown here is derived from an EMBL/GenBank/DDBJ whole genome shotgun (WGS) entry which is preliminary data.</text>
</comment>
<dbReference type="Pfam" id="PF08447">
    <property type="entry name" value="PAS_3"/>
    <property type="match status" value="1"/>
</dbReference>
<reference evidence="10 11" key="1">
    <citation type="submission" date="2019-05" db="EMBL/GenBank/DDBJ databases">
        <title>Arcobacter sp. nov., isolated from sea sediment.</title>
        <authorList>
            <person name="Kim W."/>
        </authorList>
    </citation>
    <scope>NUCLEOTIDE SEQUENCE [LARGE SCALE GENOMIC DNA]</scope>
    <source>
        <strain evidence="10 11">CAU 1517</strain>
    </source>
</reference>
<dbReference type="Gene3D" id="3.40.50.2300">
    <property type="match status" value="1"/>
</dbReference>